<reference evidence="2" key="1">
    <citation type="submission" date="2022-03" db="EMBL/GenBank/DDBJ databases">
        <authorList>
            <person name="Alioto T."/>
            <person name="Alioto T."/>
            <person name="Gomez Garrido J."/>
        </authorList>
    </citation>
    <scope>NUCLEOTIDE SEQUENCE</scope>
</reference>
<feature type="region of interest" description="Disordered" evidence="1">
    <location>
        <begin position="1"/>
        <end position="58"/>
    </location>
</feature>
<evidence type="ECO:0000313" key="3">
    <source>
        <dbReference type="Proteomes" id="UP001295444"/>
    </source>
</evidence>
<accession>A0AAD1WLP8</accession>
<keyword evidence="3" id="KW-1185">Reference proteome</keyword>
<sequence>MEPSQATLESCPPTQAKNQLLRPTHLSDPTGEEMANPLPLGRWATTADLFPPPRTSRKHTDMYSILAPDCSPCRADAATYNSCHTVQVRSPSNKQPYRSSTSSHTCGQN</sequence>
<feature type="compositionally biased region" description="Polar residues" evidence="1">
    <location>
        <begin position="1"/>
        <end position="18"/>
    </location>
</feature>
<dbReference type="EMBL" id="OW240919">
    <property type="protein sequence ID" value="CAH2312470.1"/>
    <property type="molecule type" value="Genomic_DNA"/>
</dbReference>
<evidence type="ECO:0000256" key="1">
    <source>
        <dbReference type="SAM" id="MobiDB-lite"/>
    </source>
</evidence>
<feature type="region of interest" description="Disordered" evidence="1">
    <location>
        <begin position="86"/>
        <end position="109"/>
    </location>
</feature>
<evidence type="ECO:0000313" key="2">
    <source>
        <dbReference type="EMBL" id="CAH2312470.1"/>
    </source>
</evidence>
<gene>
    <name evidence="2" type="ORF">PECUL_23A001055</name>
</gene>
<name>A0AAD1WLP8_PELCU</name>
<organism evidence="2 3">
    <name type="scientific">Pelobates cultripes</name>
    <name type="common">Western spadefoot toad</name>
    <dbReference type="NCBI Taxonomy" id="61616"/>
    <lineage>
        <taxon>Eukaryota</taxon>
        <taxon>Metazoa</taxon>
        <taxon>Chordata</taxon>
        <taxon>Craniata</taxon>
        <taxon>Vertebrata</taxon>
        <taxon>Euteleostomi</taxon>
        <taxon>Amphibia</taxon>
        <taxon>Batrachia</taxon>
        <taxon>Anura</taxon>
        <taxon>Pelobatoidea</taxon>
        <taxon>Pelobatidae</taxon>
        <taxon>Pelobates</taxon>
    </lineage>
</organism>
<proteinExistence type="predicted"/>
<dbReference type="AlphaFoldDB" id="A0AAD1WLP8"/>
<protein>
    <submittedName>
        <fullName evidence="2">Uncharacterized protein</fullName>
    </submittedName>
</protein>
<dbReference type="Proteomes" id="UP001295444">
    <property type="component" value="Chromosome 08"/>
</dbReference>